<dbReference type="AlphaFoldDB" id="A0AA39V4K2"/>
<evidence type="ECO:0000313" key="6">
    <source>
        <dbReference type="Proteomes" id="UP001166286"/>
    </source>
</evidence>
<feature type="domain" description="Rax2-like second" evidence="3">
    <location>
        <begin position="232"/>
        <end position="381"/>
    </location>
</feature>
<evidence type="ECO:0000259" key="2">
    <source>
        <dbReference type="Pfam" id="PF12768"/>
    </source>
</evidence>
<dbReference type="InterPro" id="IPR015915">
    <property type="entry name" value="Kelch-typ_b-propeller"/>
</dbReference>
<protein>
    <recommendedName>
        <fullName evidence="7">Cellular morphogenesis protein</fullName>
    </recommendedName>
</protein>
<dbReference type="PANTHER" id="PTHR31778">
    <property type="entry name" value="BUD SITE SELECTION PROTEIN RAX2"/>
    <property type="match status" value="1"/>
</dbReference>
<reference evidence="5" key="1">
    <citation type="submission" date="2023-03" db="EMBL/GenBank/DDBJ databases">
        <title>Complete genome of Cladonia borealis.</title>
        <authorList>
            <person name="Park H."/>
        </authorList>
    </citation>
    <scope>NUCLEOTIDE SEQUENCE</scope>
    <source>
        <strain evidence="5">ANT050790</strain>
    </source>
</reference>
<organism evidence="5 6">
    <name type="scientific">Cladonia borealis</name>
    <dbReference type="NCBI Taxonomy" id="184061"/>
    <lineage>
        <taxon>Eukaryota</taxon>
        <taxon>Fungi</taxon>
        <taxon>Dikarya</taxon>
        <taxon>Ascomycota</taxon>
        <taxon>Pezizomycotina</taxon>
        <taxon>Lecanoromycetes</taxon>
        <taxon>OSLEUM clade</taxon>
        <taxon>Lecanoromycetidae</taxon>
        <taxon>Lecanorales</taxon>
        <taxon>Lecanorineae</taxon>
        <taxon>Cladoniaceae</taxon>
        <taxon>Cladonia</taxon>
    </lineage>
</organism>
<keyword evidence="1" id="KW-1133">Transmembrane helix</keyword>
<dbReference type="Gene3D" id="2.120.10.80">
    <property type="entry name" value="Kelch-type beta propeller"/>
    <property type="match status" value="1"/>
</dbReference>
<evidence type="ECO:0000256" key="1">
    <source>
        <dbReference type="SAM" id="Phobius"/>
    </source>
</evidence>
<evidence type="ECO:0008006" key="7">
    <source>
        <dbReference type="Google" id="ProtNLM"/>
    </source>
</evidence>
<dbReference type="InterPro" id="IPR048266">
    <property type="entry name" value="Rax2-like_second"/>
</dbReference>
<dbReference type="Pfam" id="PF12768">
    <property type="entry name" value="Rax2"/>
    <property type="match status" value="1"/>
</dbReference>
<evidence type="ECO:0000313" key="5">
    <source>
        <dbReference type="EMBL" id="KAK0515787.1"/>
    </source>
</evidence>
<name>A0AA39V4K2_9LECA</name>
<proteinExistence type="predicted"/>
<dbReference type="GO" id="GO:1902929">
    <property type="term" value="C:plasma membrane of growing cell tip"/>
    <property type="evidence" value="ECO:0007669"/>
    <property type="project" value="TreeGrafter"/>
</dbReference>
<sequence>MRLSSLFGPTAAEFAFLIQLWPMVSFIRPTQGVDFTPVPAPNLDLSGLGQVALTGNFDSISLFSYQQESESTPSTNGSQSLITQLPNGDFATTATSDGSITTMCPFVMQDGTFAGVIVGGNFTSLSGVEAQAVAMYDATTGKVTPLPGITGSVNTLLCDNVTNTVYVGGEFKGANSTNAVAWVGMSGWANLPFEGFNGPVNSITSAPNGNVIFGGSFTGLGNSTTITPNDPDQQIINIATANITSGGTTTTPGFNNASNIVCKTSGQDGAGNTWLLADNTPGFWEAAMNFGYEPSLLRIWNTHQDGRGTQTFRFTALPLNGIMNFTYTDPDTGEEGLFCDARCPLTANTSVPYQDFRFYNTVGMSAFRIDISAWYGAGGGFDGIELFQNEIFAYAVDSLNEPTCANIQFGSNATATGPWTVSPSVPSTTSEYLTASLNESNISGVSVVFEPDIKQKGNYTVTIFTPGCQADNSCDTRGIVNITGNYATASAPGLPLQTQIYQTNDYDKYDQIYQGPVDVNSDGFRPTVTLAPLAGQQKNITIVAQRVQFNLTGNSTVGLNGLYEFDPNSNTLDTTFSNSTFDQAGMDLEPGATVTTMAVLNNVTFVGGNFTDTSTGFQNIFSIGTGNSTSLPNGGLNAEVSSIVTYNNLLYIGGNFTNTLNGSVTGLNNVAAFDPTTNVWQALGAGVSGAVSNIVSLEVNVTTDKPETCITVNGFFNQLNGWDSYPPVNVSGFGIWVPSRQNWLQNLHLPSQAITGQLTAMTNVTKPNTTEFALLAGVLSSKDMSSQDAVYLKSNPTTIQSLNVGIQPQPIGPVTRKRALSGQDVTGAVAGLFHASGSLNVTVLGGHFTATASNGSIINNLVILNGTTITGLSPGLDSDSAFLALAASDTILYAGGSVTGNVNNAAVNGLVFYDLGLAAYSYPQPPAFGGDNVAVNAITVRPNKSPAQVYVGGSFDTAGSLGCPSVCIFENGAWNPPGSGLTGSVTSLTWQGTDKLLAAGNLTVSNNATSLATYDTTKSQWTALNGAAESIPGPVTALASANKDASSFWVAGQSKNNSAFLVKYDGNSNSYSPVTEGLGPQTTIQGLSVLQLTKDHSQNNLLPNNMILLVTGQLNLTGFGNASAALFNGTTFTPFILATSGNSPGSLSQLFSENSVPFKSAGGHMAVGFVVLIALACALGAIFLLVVAGILIERYRRKHEGYTPAPTNYFDKTSNMGRIPPEHLFGRLGQSRQAPML</sequence>
<dbReference type="PANTHER" id="PTHR31778:SF2">
    <property type="entry name" value="BUD SITE SELECTION PROTEIN RAX2"/>
    <property type="match status" value="1"/>
</dbReference>
<dbReference type="InterPro" id="IPR011043">
    <property type="entry name" value="Gal_Oxase/kelch_b-propeller"/>
</dbReference>
<evidence type="ECO:0000259" key="4">
    <source>
        <dbReference type="Pfam" id="PF20843"/>
    </source>
</evidence>
<dbReference type="InterPro" id="IPR048265">
    <property type="entry name" value="Rax2-like_third"/>
</dbReference>
<feature type="domain" description="Rax2-like third" evidence="4">
    <location>
        <begin position="392"/>
        <end position="551"/>
    </location>
</feature>
<dbReference type="Pfam" id="PF20843">
    <property type="entry name" value="Rax2_3"/>
    <property type="match status" value="1"/>
</dbReference>
<keyword evidence="1" id="KW-0812">Transmembrane</keyword>
<dbReference type="Proteomes" id="UP001166286">
    <property type="component" value="Unassembled WGS sequence"/>
</dbReference>
<comment type="caution">
    <text evidence="5">The sequence shown here is derived from an EMBL/GenBank/DDBJ whole genome shotgun (WGS) entry which is preliminary data.</text>
</comment>
<accession>A0AA39V4K2</accession>
<dbReference type="Pfam" id="PF20842">
    <property type="entry name" value="Rax2_2"/>
    <property type="match status" value="1"/>
</dbReference>
<dbReference type="EMBL" id="JAFEKC020000003">
    <property type="protein sequence ID" value="KAK0515787.1"/>
    <property type="molecule type" value="Genomic_DNA"/>
</dbReference>
<gene>
    <name evidence="5" type="ORF">JMJ35_001821</name>
</gene>
<feature type="domain" description="Rax2-like C-terminal" evidence="2">
    <location>
        <begin position="910"/>
        <end position="1159"/>
    </location>
</feature>
<evidence type="ECO:0000259" key="3">
    <source>
        <dbReference type="Pfam" id="PF20842"/>
    </source>
</evidence>
<dbReference type="InterPro" id="IPR024982">
    <property type="entry name" value="Rax2-like_C"/>
</dbReference>
<keyword evidence="6" id="KW-1185">Reference proteome</keyword>
<feature type="transmembrane region" description="Helical" evidence="1">
    <location>
        <begin position="1165"/>
        <end position="1192"/>
    </location>
</feature>
<dbReference type="SUPFAM" id="SSF50965">
    <property type="entry name" value="Galactose oxidase, central domain"/>
    <property type="match status" value="2"/>
</dbReference>
<keyword evidence="1" id="KW-0472">Membrane</keyword>